<dbReference type="PANTHER" id="PTHR13355:SF11">
    <property type="entry name" value="GLUCOSAMINE 6-PHOSPHATE N-ACETYLTRANSFERASE"/>
    <property type="match status" value="1"/>
</dbReference>
<dbReference type="Gene3D" id="3.40.630.30">
    <property type="match status" value="1"/>
</dbReference>
<dbReference type="HOGENOM" id="CLU_056607_6_4_7"/>
<dbReference type="KEGG" id="sur:STAUR_5035"/>
<name>E3FGU9_STIAD</name>
<proteinExistence type="predicted"/>
<keyword evidence="3" id="KW-1185">Reference proteome</keyword>
<feature type="domain" description="N-acetyltransferase" evidence="1">
    <location>
        <begin position="16"/>
        <end position="163"/>
    </location>
</feature>
<dbReference type="STRING" id="378806.STAUR_5035"/>
<sequence length="163" mass="18140">MYLAFAMSDSENTQPVTIAKVQNEAELFQALAIREVVFIEEQHVPEGIERDAEDARAYHVLAFQGGHAVGTGRLVMQPEPPEGKAGRWAKIGRMAVLQSHRKARIGSKLLTSLEEEALRRGVIGIILHAQLFALDFYKKHGYEPVGGVFMEAGLEHLAMQKEF</sequence>
<dbReference type="InterPro" id="IPR016181">
    <property type="entry name" value="Acyl_CoA_acyltransferase"/>
</dbReference>
<evidence type="ECO:0000259" key="1">
    <source>
        <dbReference type="PROSITE" id="PS51186"/>
    </source>
</evidence>
<dbReference type="PROSITE" id="PS51186">
    <property type="entry name" value="GNAT"/>
    <property type="match status" value="1"/>
</dbReference>
<accession>E3FGU9</accession>
<evidence type="ECO:0000313" key="2">
    <source>
        <dbReference type="EMBL" id="ADO72808.1"/>
    </source>
</evidence>
<evidence type="ECO:0000313" key="3">
    <source>
        <dbReference type="Proteomes" id="UP000001351"/>
    </source>
</evidence>
<dbReference type="Proteomes" id="UP000001351">
    <property type="component" value="Chromosome"/>
</dbReference>
<reference evidence="2 3" key="1">
    <citation type="journal article" date="2011" name="Mol. Biol. Evol.">
        <title>Comparative genomic analysis of fruiting body formation in Myxococcales.</title>
        <authorList>
            <person name="Huntley S."/>
            <person name="Hamann N."/>
            <person name="Wegener-Feldbrugge S."/>
            <person name="Treuner-Lange A."/>
            <person name="Kube M."/>
            <person name="Reinhardt R."/>
            <person name="Klages S."/>
            <person name="Muller R."/>
            <person name="Ronning C.M."/>
            <person name="Nierman W.C."/>
            <person name="Sogaard-Andersen L."/>
        </authorList>
    </citation>
    <scope>NUCLEOTIDE SEQUENCE [LARGE SCALE GENOMIC DNA]</scope>
    <source>
        <strain evidence="2 3">DW4/3-1</strain>
    </source>
</reference>
<protein>
    <submittedName>
        <fullName evidence="2">Acetyltransferase, GNAT family</fullName>
    </submittedName>
</protein>
<dbReference type="InterPro" id="IPR039143">
    <property type="entry name" value="GNPNAT1-like"/>
</dbReference>
<dbReference type="PANTHER" id="PTHR13355">
    <property type="entry name" value="GLUCOSAMINE 6-PHOSPHATE N-ACETYLTRANSFERASE"/>
    <property type="match status" value="1"/>
</dbReference>
<dbReference type="eggNOG" id="COG2153">
    <property type="taxonomic scope" value="Bacteria"/>
</dbReference>
<dbReference type="GO" id="GO:0004343">
    <property type="term" value="F:glucosamine 6-phosphate N-acetyltransferase activity"/>
    <property type="evidence" value="ECO:0007669"/>
    <property type="project" value="TreeGrafter"/>
</dbReference>
<dbReference type="EMBL" id="CP002271">
    <property type="protein sequence ID" value="ADO72808.1"/>
    <property type="molecule type" value="Genomic_DNA"/>
</dbReference>
<gene>
    <name evidence="2" type="ordered locus">STAUR_5035</name>
</gene>
<organism evidence="2 3">
    <name type="scientific">Stigmatella aurantiaca (strain DW4/3-1)</name>
    <dbReference type="NCBI Taxonomy" id="378806"/>
    <lineage>
        <taxon>Bacteria</taxon>
        <taxon>Pseudomonadati</taxon>
        <taxon>Myxococcota</taxon>
        <taxon>Myxococcia</taxon>
        <taxon>Myxococcales</taxon>
        <taxon>Cystobacterineae</taxon>
        <taxon>Archangiaceae</taxon>
        <taxon>Stigmatella</taxon>
    </lineage>
</organism>
<dbReference type="SUPFAM" id="SSF55729">
    <property type="entry name" value="Acyl-CoA N-acyltransferases (Nat)"/>
    <property type="match status" value="1"/>
</dbReference>
<dbReference type="AlphaFoldDB" id="E3FGU9"/>
<dbReference type="InterPro" id="IPR000182">
    <property type="entry name" value="GNAT_dom"/>
</dbReference>
<dbReference type="Pfam" id="PF13673">
    <property type="entry name" value="Acetyltransf_10"/>
    <property type="match status" value="1"/>
</dbReference>
<dbReference type="CDD" id="cd04301">
    <property type="entry name" value="NAT_SF"/>
    <property type="match status" value="1"/>
</dbReference>